<name>A0ABN9DNK6_9NEOB</name>
<comment type="caution">
    <text evidence="5">The sequence shown here is derived from an EMBL/GenBank/DDBJ whole genome shotgun (WGS) entry which is preliminary data.</text>
</comment>
<dbReference type="InterPro" id="IPR027417">
    <property type="entry name" value="P-loop_NTPase"/>
</dbReference>
<dbReference type="Proteomes" id="UP001162483">
    <property type="component" value="Unassembled WGS sequence"/>
</dbReference>
<dbReference type="Gene3D" id="3.40.50.410">
    <property type="entry name" value="von Willebrand factor, type A domain"/>
    <property type="match status" value="1"/>
</dbReference>
<evidence type="ECO:0000259" key="2">
    <source>
        <dbReference type="Pfam" id="PF13271"/>
    </source>
</evidence>
<feature type="non-terminal residue" evidence="5">
    <location>
        <position position="1"/>
    </location>
</feature>
<dbReference type="InterPro" id="IPR056884">
    <property type="entry name" value="NPHP3-like_N"/>
</dbReference>
<keyword evidence="6" id="KW-1185">Reference proteome</keyword>
<dbReference type="Pfam" id="PF19334">
    <property type="entry name" value="DUF5920"/>
    <property type="match status" value="1"/>
</dbReference>
<accession>A0ABN9DNK6</accession>
<dbReference type="InterPro" id="IPR036465">
    <property type="entry name" value="vWFA_dom_sf"/>
</dbReference>
<dbReference type="InterPro" id="IPR025139">
    <property type="entry name" value="DUF4062"/>
</dbReference>
<evidence type="ECO:0000313" key="6">
    <source>
        <dbReference type="Proteomes" id="UP001162483"/>
    </source>
</evidence>
<feature type="domain" description="DUF5920" evidence="3">
    <location>
        <begin position="60"/>
        <end position="241"/>
    </location>
</feature>
<dbReference type="EMBL" id="CATNWA010014640">
    <property type="protein sequence ID" value="CAI9574214.1"/>
    <property type="molecule type" value="Genomic_DNA"/>
</dbReference>
<proteinExistence type="predicted"/>
<dbReference type="InterPro" id="IPR045804">
    <property type="entry name" value="DUF5920"/>
</dbReference>
<feature type="domain" description="Nephrocystin 3-like N-terminal" evidence="4">
    <location>
        <begin position="520"/>
        <end position="629"/>
    </location>
</feature>
<dbReference type="SUPFAM" id="SSF52540">
    <property type="entry name" value="P-loop containing nucleoside triphosphate hydrolases"/>
    <property type="match status" value="1"/>
</dbReference>
<sequence length="709" mass="80551">FDEDVLQSYKKSLEEAVRLSAHYNIPPVPGRTVILMHVGNGMYVPCHGAKELAVSTTADSGSCSPTLMDVGLLLSLMLKETAECAELVLYSDREYALVEQSTSPLLQRLEEIKEQTTKMSGWSPLPFEERCPEAEYLLELLKKRTKVDTILVFRNCLRNEEFQSVLKQYRWAVNMECLCVTVLPHGFKSEDSIEQCKDVTLCGFTEQVLKYVSERGTDRLLDHVEKVNERFKVPEDPDKVMSSQALSQGLLTTFPKQRWRSVRVFISSTFRDMHSERDLLIGQVMPQLRLRAASHFLSLEEVDLRWGITEEETRKDRQLSLCLSEVVRSQIFIGILGERYGHTPKTYSVPHLPEFEWVHTYPAGRSITELEAIQFLQGCSTKKHGHPKAFFYFRNPDVVGSIPSHWLPDFAAESQEAAKHVKDLKNRVTKHPAVRSYLYSCQWGGEHNGKPHITALDDFASRVLEDIWQVIERDFIKESGASEDEDQLAQEGFQEWHEQRSFARSKLVTNVCAQILEKKRTSSTNGQLFLVVGEPSQGKTVFMADLVKELRLAASSSVIHYFTEATTRAKEAESMLNCVCKQLNQRLQRRNCNPASYRSLLAEFQALLQLTSRSLKRSDTFTLLIDGADVLCGHAGEFTSDWIPDLLPQRVNLVLSVTEGSSLCSSLRKRKDTVTVTLGRLEPSERAELVRGKLALYGKKLEESAFNNQ</sequence>
<keyword evidence="1" id="KW-0677">Repeat</keyword>
<evidence type="ECO:0000259" key="3">
    <source>
        <dbReference type="Pfam" id="PF19334"/>
    </source>
</evidence>
<evidence type="ECO:0000256" key="1">
    <source>
        <dbReference type="ARBA" id="ARBA00022737"/>
    </source>
</evidence>
<evidence type="ECO:0008006" key="7">
    <source>
        <dbReference type="Google" id="ProtNLM"/>
    </source>
</evidence>
<reference evidence="5" key="1">
    <citation type="submission" date="2023-05" db="EMBL/GenBank/DDBJ databases">
        <authorList>
            <person name="Stuckert A."/>
        </authorList>
    </citation>
    <scope>NUCLEOTIDE SEQUENCE</scope>
</reference>
<feature type="domain" description="DUF4062" evidence="2">
    <location>
        <begin position="263"/>
        <end position="351"/>
    </location>
</feature>
<evidence type="ECO:0000313" key="5">
    <source>
        <dbReference type="EMBL" id="CAI9574214.1"/>
    </source>
</evidence>
<protein>
    <recommendedName>
        <fullName evidence="7">Telomerase-associated protein 1</fullName>
    </recommendedName>
</protein>
<organism evidence="5 6">
    <name type="scientific">Staurois parvus</name>
    <dbReference type="NCBI Taxonomy" id="386267"/>
    <lineage>
        <taxon>Eukaryota</taxon>
        <taxon>Metazoa</taxon>
        <taxon>Chordata</taxon>
        <taxon>Craniata</taxon>
        <taxon>Vertebrata</taxon>
        <taxon>Euteleostomi</taxon>
        <taxon>Amphibia</taxon>
        <taxon>Batrachia</taxon>
        <taxon>Anura</taxon>
        <taxon>Neobatrachia</taxon>
        <taxon>Ranoidea</taxon>
        <taxon>Ranidae</taxon>
        <taxon>Staurois</taxon>
    </lineage>
</organism>
<evidence type="ECO:0000259" key="4">
    <source>
        <dbReference type="Pfam" id="PF24883"/>
    </source>
</evidence>
<dbReference type="PANTHER" id="PTHR44791">
    <property type="entry name" value="TELOMERASE PROTEIN COMPONENT 1 TEP1"/>
    <property type="match status" value="1"/>
</dbReference>
<dbReference type="InterPro" id="IPR052652">
    <property type="entry name" value="Telomerase_Complex_Comp"/>
</dbReference>
<dbReference type="Pfam" id="PF24883">
    <property type="entry name" value="NPHP3_N"/>
    <property type="match status" value="1"/>
</dbReference>
<dbReference type="Pfam" id="PF13271">
    <property type="entry name" value="DUF4062"/>
    <property type="match status" value="1"/>
</dbReference>
<dbReference type="PANTHER" id="PTHR44791:SF1">
    <property type="entry name" value="TELOMERASE PROTEIN COMPONENT 1"/>
    <property type="match status" value="1"/>
</dbReference>
<feature type="non-terminal residue" evidence="5">
    <location>
        <position position="709"/>
    </location>
</feature>
<gene>
    <name evidence="5" type="ORF">SPARVUS_LOCUS7937478</name>
</gene>
<dbReference type="Gene3D" id="3.40.50.300">
    <property type="entry name" value="P-loop containing nucleotide triphosphate hydrolases"/>
    <property type="match status" value="1"/>
</dbReference>